<evidence type="ECO:0000256" key="2">
    <source>
        <dbReference type="ARBA" id="ARBA00022448"/>
    </source>
</evidence>
<dbReference type="Proteomes" id="UP000319897">
    <property type="component" value="Unassembled WGS sequence"/>
</dbReference>
<organism evidence="12 13">
    <name type="scientific">Sandaracinobacter neustonicus</name>
    <dbReference type="NCBI Taxonomy" id="1715348"/>
    <lineage>
        <taxon>Bacteria</taxon>
        <taxon>Pseudomonadati</taxon>
        <taxon>Pseudomonadota</taxon>
        <taxon>Alphaproteobacteria</taxon>
        <taxon>Sphingomonadales</taxon>
        <taxon>Sphingosinicellaceae</taxon>
        <taxon>Sandaracinobacter</taxon>
    </lineage>
</organism>
<dbReference type="Gene3D" id="2.30.30.830">
    <property type="match status" value="1"/>
</dbReference>
<evidence type="ECO:0000259" key="11">
    <source>
        <dbReference type="Pfam" id="PF11356"/>
    </source>
</evidence>
<keyword evidence="4" id="KW-0997">Cell inner membrane</keyword>
<evidence type="ECO:0000256" key="3">
    <source>
        <dbReference type="ARBA" id="ARBA00022475"/>
    </source>
</evidence>
<dbReference type="EMBL" id="VFSU01000018">
    <property type="protein sequence ID" value="TPE62489.1"/>
    <property type="molecule type" value="Genomic_DNA"/>
</dbReference>
<evidence type="ECO:0000256" key="4">
    <source>
        <dbReference type="ARBA" id="ARBA00022519"/>
    </source>
</evidence>
<evidence type="ECO:0000256" key="1">
    <source>
        <dbReference type="ARBA" id="ARBA00004533"/>
    </source>
</evidence>
<feature type="compositionally biased region" description="Low complexity" evidence="9">
    <location>
        <begin position="178"/>
        <end position="196"/>
    </location>
</feature>
<keyword evidence="13" id="KW-1185">Reference proteome</keyword>
<feature type="signal peptide" evidence="10">
    <location>
        <begin position="1"/>
        <end position="17"/>
    </location>
</feature>
<evidence type="ECO:0000256" key="10">
    <source>
        <dbReference type="SAM" id="SignalP"/>
    </source>
</evidence>
<evidence type="ECO:0000256" key="5">
    <source>
        <dbReference type="ARBA" id="ARBA00022692"/>
    </source>
</evidence>
<name>A0A501XQ01_9SPHN</name>
<dbReference type="GO" id="GO:0005886">
    <property type="term" value="C:plasma membrane"/>
    <property type="evidence" value="ECO:0007669"/>
    <property type="project" value="UniProtKB-SubCell"/>
</dbReference>
<dbReference type="InterPro" id="IPR024961">
    <property type="entry name" value="T2SS_GspC_N"/>
</dbReference>
<feature type="region of interest" description="Disordered" evidence="9">
    <location>
        <begin position="126"/>
        <end position="196"/>
    </location>
</feature>
<evidence type="ECO:0000256" key="7">
    <source>
        <dbReference type="ARBA" id="ARBA00022989"/>
    </source>
</evidence>
<evidence type="ECO:0000313" key="12">
    <source>
        <dbReference type="EMBL" id="TPE62489.1"/>
    </source>
</evidence>
<keyword evidence="7" id="KW-1133">Transmembrane helix</keyword>
<protein>
    <recommendedName>
        <fullName evidence="11">Type II secretion system protein GspC N-terminal domain-containing protein</fullName>
    </recommendedName>
</protein>
<proteinExistence type="predicted"/>
<feature type="chain" id="PRO_5021488175" description="Type II secretion system protein GspC N-terminal domain-containing protein" evidence="10">
    <location>
        <begin position="18"/>
        <end position="196"/>
    </location>
</feature>
<reference evidence="12 13" key="1">
    <citation type="submission" date="2019-06" db="EMBL/GenBank/DDBJ databases">
        <authorList>
            <person name="Lee I."/>
            <person name="Jang G.I."/>
            <person name="Hwang C.Y."/>
        </authorList>
    </citation>
    <scope>NUCLEOTIDE SEQUENCE [LARGE SCALE GENOMIC DNA]</scope>
    <source>
        <strain evidence="12 13">PAMC 28131</strain>
    </source>
</reference>
<sequence length="196" mass="20141">MLLLVVLALGWRAVALATKPFPSAPPFQAPWLADRALLARFDPFFPARADSGEGLPVTALPFTLHGVRADSATGRGSAIIAGGDGMQKVYAVGETLADGVSLAAIAADHVVLERGGTREALWLDSGGGEAVQRFDPGPPPPPPGMSRQQAGAGNGSGEGLTPENAPPSVMPGDEDEQPAPARAVRQQAQQADEPQP</sequence>
<dbReference type="GO" id="GO:0015031">
    <property type="term" value="P:protein transport"/>
    <property type="evidence" value="ECO:0007669"/>
    <property type="project" value="UniProtKB-KW"/>
</dbReference>
<keyword evidence="3" id="KW-1003">Cell membrane</keyword>
<evidence type="ECO:0000256" key="9">
    <source>
        <dbReference type="SAM" id="MobiDB-lite"/>
    </source>
</evidence>
<comment type="caution">
    <text evidence="12">The sequence shown here is derived from an EMBL/GenBank/DDBJ whole genome shotgun (WGS) entry which is preliminary data.</text>
</comment>
<dbReference type="AlphaFoldDB" id="A0A501XQ01"/>
<gene>
    <name evidence="12" type="ORF">FJQ54_06130</name>
</gene>
<keyword evidence="10" id="KW-0732">Signal</keyword>
<dbReference type="OrthoDB" id="9812912at2"/>
<keyword evidence="6" id="KW-0653">Protein transport</keyword>
<evidence type="ECO:0000313" key="13">
    <source>
        <dbReference type="Proteomes" id="UP000319897"/>
    </source>
</evidence>
<evidence type="ECO:0000256" key="6">
    <source>
        <dbReference type="ARBA" id="ARBA00022927"/>
    </source>
</evidence>
<keyword evidence="8" id="KW-0472">Membrane</keyword>
<comment type="subcellular location">
    <subcellularLocation>
        <location evidence="1">Cell inner membrane</location>
    </subcellularLocation>
</comment>
<accession>A0A501XQ01</accession>
<keyword evidence="5" id="KW-0812">Transmembrane</keyword>
<keyword evidence="2" id="KW-0813">Transport</keyword>
<evidence type="ECO:0000256" key="8">
    <source>
        <dbReference type="ARBA" id="ARBA00023136"/>
    </source>
</evidence>
<feature type="domain" description="Type II secretion system protein GspC N-terminal" evidence="11">
    <location>
        <begin position="52"/>
        <end position="122"/>
    </location>
</feature>
<dbReference type="Pfam" id="PF11356">
    <property type="entry name" value="T2SSC"/>
    <property type="match status" value="1"/>
</dbReference>